<dbReference type="AlphaFoldDB" id="D5GIK9"/>
<protein>
    <submittedName>
        <fullName evidence="1">(Perigord truffle) hypothetical protein</fullName>
    </submittedName>
</protein>
<dbReference type="InParanoid" id="D5GIK9"/>
<gene>
    <name evidence="1" type="ORF">GSTUM_00008544001</name>
</gene>
<dbReference type="GeneID" id="9183286"/>
<dbReference type="HOGENOM" id="CLU_1295247_0_0_1"/>
<dbReference type="RefSeq" id="XP_002840161.1">
    <property type="nucleotide sequence ID" value="XM_002840115.1"/>
</dbReference>
<evidence type="ECO:0000313" key="1">
    <source>
        <dbReference type="EMBL" id="CAZ84352.1"/>
    </source>
</evidence>
<reference evidence="1 2" key="1">
    <citation type="journal article" date="2010" name="Nature">
        <title>Perigord black truffle genome uncovers evolutionary origins and mechanisms of symbiosis.</title>
        <authorList>
            <person name="Martin F."/>
            <person name="Kohler A."/>
            <person name="Murat C."/>
            <person name="Balestrini R."/>
            <person name="Coutinho P.M."/>
            <person name="Jaillon O."/>
            <person name="Montanini B."/>
            <person name="Morin E."/>
            <person name="Noel B."/>
            <person name="Percudani R."/>
            <person name="Porcel B."/>
            <person name="Rubini A."/>
            <person name="Amicucci A."/>
            <person name="Amselem J."/>
            <person name="Anthouard V."/>
            <person name="Arcioni S."/>
            <person name="Artiguenave F."/>
            <person name="Aury J.M."/>
            <person name="Ballario P."/>
            <person name="Bolchi A."/>
            <person name="Brenna A."/>
            <person name="Brun A."/>
            <person name="Buee M."/>
            <person name="Cantarel B."/>
            <person name="Chevalier G."/>
            <person name="Couloux A."/>
            <person name="Da Silva C."/>
            <person name="Denoeud F."/>
            <person name="Duplessis S."/>
            <person name="Ghignone S."/>
            <person name="Hilselberger B."/>
            <person name="Iotti M."/>
            <person name="Marcais B."/>
            <person name="Mello A."/>
            <person name="Miranda M."/>
            <person name="Pacioni G."/>
            <person name="Quesneville H."/>
            <person name="Riccioni C."/>
            <person name="Ruotolo R."/>
            <person name="Splivallo R."/>
            <person name="Stocchi V."/>
            <person name="Tisserant E."/>
            <person name="Viscomi A.R."/>
            <person name="Zambonelli A."/>
            <person name="Zampieri E."/>
            <person name="Henrissat B."/>
            <person name="Lebrun M.H."/>
            <person name="Paolocci F."/>
            <person name="Bonfante P."/>
            <person name="Ottonello S."/>
            <person name="Wincker P."/>
        </authorList>
    </citation>
    <scope>NUCLEOTIDE SEQUENCE [LARGE SCALE GENOMIC DNA]</scope>
    <source>
        <strain evidence="1 2">Mel28</strain>
    </source>
</reference>
<accession>D5GIK9</accession>
<dbReference type="EMBL" id="FN430327">
    <property type="protein sequence ID" value="CAZ84352.1"/>
    <property type="molecule type" value="Genomic_DNA"/>
</dbReference>
<keyword evidence="2" id="KW-1185">Reference proteome</keyword>
<proteinExistence type="predicted"/>
<evidence type="ECO:0000313" key="2">
    <source>
        <dbReference type="Proteomes" id="UP000006911"/>
    </source>
</evidence>
<organism evidence="1 2">
    <name type="scientific">Tuber melanosporum (strain Mel28)</name>
    <name type="common">Perigord black truffle</name>
    <dbReference type="NCBI Taxonomy" id="656061"/>
    <lineage>
        <taxon>Eukaryota</taxon>
        <taxon>Fungi</taxon>
        <taxon>Dikarya</taxon>
        <taxon>Ascomycota</taxon>
        <taxon>Pezizomycotina</taxon>
        <taxon>Pezizomycetes</taxon>
        <taxon>Pezizales</taxon>
        <taxon>Tuberaceae</taxon>
        <taxon>Tuber</taxon>
    </lineage>
</organism>
<dbReference type="Proteomes" id="UP000006911">
    <property type="component" value="Unassembled WGS sequence"/>
</dbReference>
<name>D5GIK9_TUBMM</name>
<sequence length="213" mass="23713">MLSSISSTEIANTFGRPACTREFPSIFLYFLFDNYLPPGPYTQRKSLHRGYFFSPILRSFVNAMRLTGQALDLTSERSALYWTSRWNTQGHQLRGIRPDSQTAIGGVVGAASASAKRVSTKSSTYFYHSGRMGIQSGLYPCLSQQSTPATAAGESWAGVQHSRPPFGFRRGSCFSRLTKPYCSPGLFLQFLPRGLENIIVNERLVRLIPLTPK</sequence>
<dbReference type="KEGG" id="tml:GSTUM_00008544001"/>